<evidence type="ECO:0000313" key="2">
    <source>
        <dbReference type="Proteomes" id="UP000075260"/>
    </source>
</evidence>
<dbReference type="AlphaFoldDB" id="A0A150Q2J4"/>
<evidence type="ECO:0000313" key="1">
    <source>
        <dbReference type="EMBL" id="KYF62194.1"/>
    </source>
</evidence>
<organism evidence="1 2">
    <name type="scientific">Sorangium cellulosum</name>
    <name type="common">Polyangium cellulosum</name>
    <dbReference type="NCBI Taxonomy" id="56"/>
    <lineage>
        <taxon>Bacteria</taxon>
        <taxon>Pseudomonadati</taxon>
        <taxon>Myxococcota</taxon>
        <taxon>Polyangia</taxon>
        <taxon>Polyangiales</taxon>
        <taxon>Polyangiaceae</taxon>
        <taxon>Sorangium</taxon>
    </lineage>
</organism>
<gene>
    <name evidence="1" type="ORF">BE15_40735</name>
</gene>
<dbReference type="Proteomes" id="UP000075260">
    <property type="component" value="Unassembled WGS sequence"/>
</dbReference>
<dbReference type="OrthoDB" id="7107871at2"/>
<protein>
    <submittedName>
        <fullName evidence="1">Uncharacterized protein</fullName>
    </submittedName>
</protein>
<accession>A0A150Q2J4</accession>
<comment type="caution">
    <text evidence="1">The sequence shown here is derived from an EMBL/GenBank/DDBJ whole genome shotgun (WGS) entry which is preliminary data.</text>
</comment>
<reference evidence="1 2" key="1">
    <citation type="submission" date="2014-02" db="EMBL/GenBank/DDBJ databases">
        <title>The small core and large imbalanced accessory genome model reveals a collaborative survival strategy of Sorangium cellulosum strains in nature.</title>
        <authorList>
            <person name="Han K."/>
            <person name="Peng R."/>
            <person name="Blom J."/>
            <person name="Li Y.-Z."/>
        </authorList>
    </citation>
    <scope>NUCLEOTIDE SEQUENCE [LARGE SCALE GENOMIC DNA]</scope>
    <source>
        <strain evidence="1 2">So0008-312</strain>
    </source>
</reference>
<proteinExistence type="predicted"/>
<sequence>MVETKATQQTELEITTPEGREPILMKGELASLHDNPEKIHKLLDLLELPKGTQVRVITRAASVIVR</sequence>
<dbReference type="EMBL" id="JEMA01001116">
    <property type="protein sequence ID" value="KYF62194.1"/>
    <property type="molecule type" value="Genomic_DNA"/>
</dbReference>
<dbReference type="RefSeq" id="WP_061612761.1">
    <property type="nucleotide sequence ID" value="NZ_JEMA01001116.1"/>
</dbReference>
<name>A0A150Q2J4_SORCE</name>